<evidence type="ECO:0000256" key="4">
    <source>
        <dbReference type="ARBA" id="ARBA00022989"/>
    </source>
</evidence>
<proteinExistence type="predicted"/>
<name>A0AAW7ZG21_9FIRM</name>
<accession>A0AAW7ZG21</accession>
<keyword evidence="5 6" id="KW-0472">Membrane</keyword>
<dbReference type="PROSITE" id="PS00409">
    <property type="entry name" value="PROKAR_NTER_METHYL"/>
    <property type="match status" value="1"/>
</dbReference>
<keyword evidence="3 6" id="KW-0812">Transmembrane</keyword>
<gene>
    <name evidence="7" type="ORF">P6N53_15650</name>
</gene>
<dbReference type="Pfam" id="PF22434">
    <property type="entry name" value="PilW_C"/>
    <property type="match status" value="1"/>
</dbReference>
<dbReference type="Proteomes" id="UP001172911">
    <property type="component" value="Unassembled WGS sequence"/>
</dbReference>
<dbReference type="Gene3D" id="3.30.700.10">
    <property type="entry name" value="Glycoprotein, Type 4 Pilin"/>
    <property type="match status" value="1"/>
</dbReference>
<dbReference type="InterPro" id="IPR000983">
    <property type="entry name" value="Bac_GSPG_pilin"/>
</dbReference>
<dbReference type="EMBL" id="JARPTC010000023">
    <property type="protein sequence ID" value="MDO7788663.1"/>
    <property type="molecule type" value="Genomic_DNA"/>
</dbReference>
<dbReference type="SUPFAM" id="SSF54523">
    <property type="entry name" value="Pili subunits"/>
    <property type="match status" value="1"/>
</dbReference>
<feature type="transmembrane region" description="Helical" evidence="6">
    <location>
        <begin position="12"/>
        <end position="33"/>
    </location>
</feature>
<dbReference type="PANTHER" id="PTHR30093">
    <property type="entry name" value="GENERAL SECRETION PATHWAY PROTEIN G"/>
    <property type="match status" value="1"/>
</dbReference>
<organism evidence="7 8">
    <name type="scientific">Desulforamulus aquiferis</name>
    <dbReference type="NCBI Taxonomy" id="1397668"/>
    <lineage>
        <taxon>Bacteria</taxon>
        <taxon>Bacillati</taxon>
        <taxon>Bacillota</taxon>
        <taxon>Clostridia</taxon>
        <taxon>Eubacteriales</taxon>
        <taxon>Peptococcaceae</taxon>
        <taxon>Desulforamulus</taxon>
    </lineage>
</organism>
<dbReference type="InterPro" id="IPR012902">
    <property type="entry name" value="N_methyl_site"/>
</dbReference>
<dbReference type="PRINTS" id="PR00813">
    <property type="entry name" value="BCTERIALGSPG"/>
</dbReference>
<dbReference type="NCBIfam" id="TIGR02532">
    <property type="entry name" value="IV_pilin_GFxxxE"/>
    <property type="match status" value="1"/>
</dbReference>
<evidence type="ECO:0000256" key="3">
    <source>
        <dbReference type="ARBA" id="ARBA00022692"/>
    </source>
</evidence>
<evidence type="ECO:0000313" key="7">
    <source>
        <dbReference type="EMBL" id="MDO7788663.1"/>
    </source>
</evidence>
<evidence type="ECO:0000256" key="6">
    <source>
        <dbReference type="SAM" id="Phobius"/>
    </source>
</evidence>
<evidence type="ECO:0000256" key="2">
    <source>
        <dbReference type="ARBA" id="ARBA00022481"/>
    </source>
</evidence>
<comment type="subcellular location">
    <subcellularLocation>
        <location evidence="1">Membrane</location>
        <topology evidence="1">Single-pass membrane protein</topology>
    </subcellularLocation>
</comment>
<dbReference type="Pfam" id="PF07963">
    <property type="entry name" value="N_methyl"/>
    <property type="match status" value="1"/>
</dbReference>
<dbReference type="InterPro" id="IPR045584">
    <property type="entry name" value="Pilin-like"/>
</dbReference>
<dbReference type="GO" id="GO:0015627">
    <property type="term" value="C:type II protein secretion system complex"/>
    <property type="evidence" value="ECO:0007669"/>
    <property type="project" value="InterPro"/>
</dbReference>
<keyword evidence="8" id="KW-1185">Reference proteome</keyword>
<keyword evidence="4 6" id="KW-1133">Transmembrane helix</keyword>
<dbReference type="PANTHER" id="PTHR30093:SF44">
    <property type="entry name" value="TYPE II SECRETION SYSTEM CORE PROTEIN G"/>
    <property type="match status" value="1"/>
</dbReference>
<dbReference type="AlphaFoldDB" id="A0AAW7ZG21"/>
<reference evidence="7" key="2">
    <citation type="submission" date="2023-03" db="EMBL/GenBank/DDBJ databases">
        <authorList>
            <person name="Zhang Z."/>
        </authorList>
    </citation>
    <scope>NUCLEOTIDE SEQUENCE</scope>
    <source>
        <strain evidence="7">DSA</strain>
    </source>
</reference>
<evidence type="ECO:0000256" key="1">
    <source>
        <dbReference type="ARBA" id="ARBA00004167"/>
    </source>
</evidence>
<evidence type="ECO:0000313" key="8">
    <source>
        <dbReference type="Proteomes" id="UP001172911"/>
    </source>
</evidence>
<comment type="caution">
    <text evidence="7">The sequence shown here is derived from an EMBL/GenBank/DDBJ whole genome shotgun (WGS) entry which is preliminary data.</text>
</comment>
<keyword evidence="2" id="KW-0488">Methylation</keyword>
<sequence length="171" mass="18583">MLLRNCQGLTLVELVVVIVIIGILSSIIAPNAVASIEKSRVAATLADFQAIKGGVLAYYGDTGKWPQSNEQGKDPGLATKDSTSGWNGPYIDRWVEKCPLGNQYSYNRGQNIPNGLNMDSKYKFITITGIATSARDRLERELDGTISANAGVVRYGGSDDNWTVYLIISEH</sequence>
<protein>
    <submittedName>
        <fullName evidence="7">Type II secretion system protein GspG</fullName>
    </submittedName>
</protein>
<reference evidence="7" key="1">
    <citation type="journal article" date="2023" name="J. Hazard. Mater.">
        <title>Anaerobic biodegradation of pyrene and benzo[a]pyrene by a new sulfate-reducing Desulforamulus aquiferis strain DSA.</title>
        <authorList>
            <person name="Zhang Z."/>
            <person name="Sun J."/>
            <person name="Gong X."/>
            <person name="Wang C."/>
            <person name="Wang H."/>
        </authorList>
    </citation>
    <scope>NUCLEOTIDE SEQUENCE</scope>
    <source>
        <strain evidence="7">DSA</strain>
    </source>
</reference>
<evidence type="ECO:0000256" key="5">
    <source>
        <dbReference type="ARBA" id="ARBA00023136"/>
    </source>
</evidence>
<dbReference type="GO" id="GO:0016020">
    <property type="term" value="C:membrane"/>
    <property type="evidence" value="ECO:0007669"/>
    <property type="project" value="UniProtKB-SubCell"/>
</dbReference>
<dbReference type="RefSeq" id="WP_304544798.1">
    <property type="nucleotide sequence ID" value="NZ_JARPTC010000023.1"/>
</dbReference>
<dbReference type="GO" id="GO:0015628">
    <property type="term" value="P:protein secretion by the type II secretion system"/>
    <property type="evidence" value="ECO:0007669"/>
    <property type="project" value="InterPro"/>
</dbReference>